<feature type="transmembrane region" description="Helical" evidence="20">
    <location>
        <begin position="118"/>
        <end position="139"/>
    </location>
</feature>
<comment type="subunit">
    <text evidence="19">Homodimer.</text>
</comment>
<dbReference type="InterPro" id="IPR031553">
    <property type="entry name" value="tRNA-synt_2_TM"/>
</dbReference>
<keyword evidence="23" id="KW-1185">Reference proteome</keyword>
<evidence type="ECO:0000256" key="15">
    <source>
        <dbReference type="ARBA" id="ARBA00023268"/>
    </source>
</evidence>
<dbReference type="NCBIfam" id="NF002821">
    <property type="entry name" value="PRK02983.1"/>
    <property type="match status" value="1"/>
</dbReference>
<dbReference type="Gene3D" id="2.40.50.140">
    <property type="entry name" value="Nucleic acid-binding proteins"/>
    <property type="match status" value="1"/>
</dbReference>
<evidence type="ECO:0000256" key="1">
    <source>
        <dbReference type="ARBA" id="ARBA00004651"/>
    </source>
</evidence>
<dbReference type="SUPFAM" id="SSF55681">
    <property type="entry name" value="Class II aaRS and biotin synthetases"/>
    <property type="match status" value="1"/>
</dbReference>
<dbReference type="InterPro" id="IPR002313">
    <property type="entry name" value="Lys-tRNA-ligase_II"/>
</dbReference>
<dbReference type="InterPro" id="IPR004365">
    <property type="entry name" value="NA-bd_OB_tRNA"/>
</dbReference>
<dbReference type="InterPro" id="IPR006195">
    <property type="entry name" value="aa-tRNA-synth_II"/>
</dbReference>
<keyword evidence="11 20" id="KW-1133">Transmembrane helix</keyword>
<feature type="domain" description="Aminoacyl-transfer RNA synthetases class-II family profile" evidence="21">
    <location>
        <begin position="820"/>
        <end position="1125"/>
    </location>
</feature>
<dbReference type="GO" id="GO:0006629">
    <property type="term" value="P:lipid metabolic process"/>
    <property type="evidence" value="ECO:0007669"/>
    <property type="project" value="UniProtKB-KW"/>
</dbReference>
<dbReference type="Pfam" id="PF01336">
    <property type="entry name" value="tRNA_anti-codon"/>
    <property type="match status" value="1"/>
</dbReference>
<evidence type="ECO:0000256" key="6">
    <source>
        <dbReference type="ARBA" id="ARBA00022679"/>
    </source>
</evidence>
<keyword evidence="20" id="KW-0472">Membrane</keyword>
<dbReference type="SUPFAM" id="SSF50249">
    <property type="entry name" value="Nucleic acid-binding proteins"/>
    <property type="match status" value="1"/>
</dbReference>
<dbReference type="NCBIfam" id="NF001756">
    <property type="entry name" value="PRK00484.1"/>
    <property type="match status" value="1"/>
</dbReference>
<comment type="catalytic activity">
    <reaction evidence="17">
        <text>L-lysyl-tRNA(Lys) + a 1,2-diacyl-sn-glycero-3-phospho-(1'-sn-glycerol) = a 1,2-diacyl-sn-glycero-3-phospho-1'-(3'-O-L-lysyl)-sn-glycerol + tRNA(Lys)</text>
        <dbReference type="Rhea" id="RHEA:10668"/>
        <dbReference type="Rhea" id="RHEA-COMP:9696"/>
        <dbReference type="Rhea" id="RHEA-COMP:9697"/>
        <dbReference type="ChEBI" id="CHEBI:64716"/>
        <dbReference type="ChEBI" id="CHEBI:75792"/>
        <dbReference type="ChEBI" id="CHEBI:78442"/>
        <dbReference type="ChEBI" id="CHEBI:78529"/>
        <dbReference type="EC" id="2.3.2.3"/>
    </reaction>
</comment>
<dbReference type="Proteomes" id="UP000021053">
    <property type="component" value="Unassembled WGS sequence"/>
</dbReference>
<dbReference type="PATRIC" id="fig|927661.3.peg.1003"/>
<evidence type="ECO:0000256" key="17">
    <source>
        <dbReference type="ARBA" id="ARBA00047540"/>
    </source>
</evidence>
<feature type="transmembrane region" description="Helical" evidence="20">
    <location>
        <begin position="56"/>
        <end position="74"/>
    </location>
</feature>
<dbReference type="GO" id="GO:0000287">
    <property type="term" value="F:magnesium ion binding"/>
    <property type="evidence" value="ECO:0007669"/>
    <property type="project" value="UniProtKB-UniRule"/>
</dbReference>
<dbReference type="GO" id="GO:0005524">
    <property type="term" value="F:ATP binding"/>
    <property type="evidence" value="ECO:0007669"/>
    <property type="project" value="UniProtKB-UniRule"/>
</dbReference>
<name>A0A010ZRX0_9ACTN</name>
<evidence type="ECO:0000256" key="16">
    <source>
        <dbReference type="ARBA" id="ARBA00024681"/>
    </source>
</evidence>
<feature type="transmembrane region" description="Helical" evidence="20">
    <location>
        <begin position="159"/>
        <end position="179"/>
    </location>
</feature>
<dbReference type="GO" id="GO:0050071">
    <property type="term" value="F:phosphatidylglycerol lysyltransferase activity"/>
    <property type="evidence" value="ECO:0007669"/>
    <property type="project" value="UniProtKB-EC"/>
</dbReference>
<dbReference type="InterPro" id="IPR044136">
    <property type="entry name" value="Lys-tRNA-ligase_II_N"/>
</dbReference>
<accession>A0A010ZRX0</accession>
<evidence type="ECO:0000256" key="13">
    <source>
        <dbReference type="ARBA" id="ARBA00023146"/>
    </source>
</evidence>
<dbReference type="GO" id="GO:0000049">
    <property type="term" value="F:tRNA binding"/>
    <property type="evidence" value="ECO:0007669"/>
    <property type="project" value="TreeGrafter"/>
</dbReference>
<evidence type="ECO:0000256" key="8">
    <source>
        <dbReference type="ARBA" id="ARBA00022723"/>
    </source>
</evidence>
<keyword evidence="15" id="KW-0511">Multifunctional enzyme</keyword>
<keyword evidence="6" id="KW-0808">Transferase</keyword>
<dbReference type="PRINTS" id="PR00982">
    <property type="entry name" value="TRNASYNTHLYS"/>
</dbReference>
<evidence type="ECO:0000259" key="21">
    <source>
        <dbReference type="PROSITE" id="PS50862"/>
    </source>
</evidence>
<dbReference type="GO" id="GO:0004824">
    <property type="term" value="F:lysine-tRNA ligase activity"/>
    <property type="evidence" value="ECO:0007669"/>
    <property type="project" value="UniProtKB-UniRule"/>
</dbReference>
<evidence type="ECO:0000256" key="4">
    <source>
        <dbReference type="ARBA" id="ARBA00022475"/>
    </source>
</evidence>
<dbReference type="InterPro" id="IPR018149">
    <property type="entry name" value="Lys-tRNA-synth_II_C"/>
</dbReference>
<feature type="binding site" evidence="19">
    <location>
        <position position="1049"/>
    </location>
    <ligand>
        <name>Mg(2+)</name>
        <dbReference type="ChEBI" id="CHEBI:18420"/>
        <label>1</label>
    </ligand>
</feature>
<feature type="transmembrane region" description="Helical" evidence="20">
    <location>
        <begin position="194"/>
        <end position="213"/>
    </location>
</feature>
<keyword evidence="14" id="KW-0046">Antibiotic resistance</keyword>
<comment type="subcellular location">
    <subcellularLocation>
        <location evidence="1">Cell membrane</location>
        <topology evidence="1">Multi-pass membrane protein</topology>
    </subcellularLocation>
    <subcellularLocation>
        <location evidence="19">Cytoplasm</location>
    </subcellularLocation>
</comment>
<gene>
    <name evidence="19" type="primary">lysS</name>
    <name evidence="22" type="ORF">CryarDRAFT_1022</name>
</gene>
<dbReference type="GO" id="GO:0005829">
    <property type="term" value="C:cytosol"/>
    <property type="evidence" value="ECO:0007669"/>
    <property type="project" value="TreeGrafter"/>
</dbReference>
<evidence type="ECO:0000256" key="19">
    <source>
        <dbReference type="HAMAP-Rule" id="MF_00252"/>
    </source>
</evidence>
<dbReference type="GO" id="GO:0006430">
    <property type="term" value="P:lysyl-tRNA aminoacylation"/>
    <property type="evidence" value="ECO:0007669"/>
    <property type="project" value="UniProtKB-UniRule"/>
</dbReference>
<feature type="transmembrane region" description="Helical" evidence="20">
    <location>
        <begin position="94"/>
        <end position="111"/>
    </location>
</feature>
<comment type="cofactor">
    <cofactor evidence="19">
        <name>Mg(2+)</name>
        <dbReference type="ChEBI" id="CHEBI:18420"/>
    </cofactor>
    <text evidence="19">Binds 3 Mg(2+) ions per subunit.</text>
</comment>
<keyword evidence="19" id="KW-0648">Protein biosynthesis</keyword>
<comment type="similarity">
    <text evidence="19">Belongs to the class-II aminoacyl-tRNA synthetase family.</text>
</comment>
<dbReference type="Gene3D" id="3.30.930.10">
    <property type="entry name" value="Bira Bifunctional Protein, Domain 2"/>
    <property type="match status" value="1"/>
</dbReference>
<dbReference type="HAMAP" id="MF_00252">
    <property type="entry name" value="Lys_tRNA_synth_class2"/>
    <property type="match status" value="1"/>
</dbReference>
<comment type="function">
    <text evidence="16">Catalyzes the production of L-lysyl-tRNA(Lys)transfer and the transfer of a lysyl group from L-lysyl-tRNA(Lys) to membrane-bound phosphatidylglycerol (PG), which produces lysylphosphatidylglycerol (LPG), one of the components of the bacterial membrane with a positive net charge. LPG synthesis contributes to the resistance to cationic antimicrobial peptides (CAMPs) and likely protects M.tuberculosis against the CAMPs produced by competiting microorganisms (bacteriocins). In fact, the modification of anionic phosphatidylglycerol with positively charged L-lysine results in repulsion of the peptides.</text>
</comment>
<dbReference type="Pfam" id="PF16995">
    <property type="entry name" value="tRNA-synt_2_TM"/>
    <property type="match status" value="1"/>
</dbReference>
<comment type="catalytic activity">
    <reaction evidence="18 19">
        <text>tRNA(Lys) + L-lysine + ATP = L-lysyl-tRNA(Lys) + AMP + diphosphate</text>
        <dbReference type="Rhea" id="RHEA:20792"/>
        <dbReference type="Rhea" id="RHEA-COMP:9696"/>
        <dbReference type="Rhea" id="RHEA-COMP:9697"/>
        <dbReference type="ChEBI" id="CHEBI:30616"/>
        <dbReference type="ChEBI" id="CHEBI:32551"/>
        <dbReference type="ChEBI" id="CHEBI:33019"/>
        <dbReference type="ChEBI" id="CHEBI:78442"/>
        <dbReference type="ChEBI" id="CHEBI:78529"/>
        <dbReference type="ChEBI" id="CHEBI:456215"/>
        <dbReference type="EC" id="6.1.1.6"/>
    </reaction>
</comment>
<feature type="binding site" evidence="19">
    <location>
        <position position="1042"/>
    </location>
    <ligand>
        <name>Mg(2+)</name>
        <dbReference type="ChEBI" id="CHEBI:18420"/>
        <label>1</label>
    </ligand>
</feature>
<keyword evidence="9 19" id="KW-0547">Nucleotide-binding</keyword>
<proteinExistence type="inferred from homology"/>
<evidence type="ECO:0000256" key="2">
    <source>
        <dbReference type="ARBA" id="ARBA00005270"/>
    </source>
</evidence>
<evidence type="ECO:0000256" key="10">
    <source>
        <dbReference type="ARBA" id="ARBA00022840"/>
    </source>
</evidence>
<keyword evidence="12" id="KW-0443">Lipid metabolism</keyword>
<keyword evidence="4" id="KW-1003">Cell membrane</keyword>
<keyword evidence="5 19" id="KW-0436">Ligase</keyword>
<dbReference type="PROSITE" id="PS50862">
    <property type="entry name" value="AA_TRNA_LIGASE_II"/>
    <property type="match status" value="1"/>
</dbReference>
<dbReference type="InterPro" id="IPR045864">
    <property type="entry name" value="aa-tRNA-synth_II/BPL/LPL"/>
</dbReference>
<dbReference type="PANTHER" id="PTHR42918">
    <property type="entry name" value="LYSYL-TRNA SYNTHETASE"/>
    <property type="match status" value="1"/>
</dbReference>
<evidence type="ECO:0000256" key="7">
    <source>
        <dbReference type="ARBA" id="ARBA00022692"/>
    </source>
</evidence>
<evidence type="ECO:0000256" key="14">
    <source>
        <dbReference type="ARBA" id="ARBA00023251"/>
    </source>
</evidence>
<feature type="transmembrane region" description="Helical" evidence="20">
    <location>
        <begin position="255"/>
        <end position="276"/>
    </location>
</feature>
<feature type="binding site" evidence="19">
    <location>
        <position position="1049"/>
    </location>
    <ligand>
        <name>Mg(2+)</name>
        <dbReference type="ChEBI" id="CHEBI:18420"/>
        <label>2</label>
    </ligand>
</feature>
<dbReference type="NCBIfam" id="TIGR00499">
    <property type="entry name" value="lysS_bact"/>
    <property type="match status" value="1"/>
</dbReference>
<evidence type="ECO:0000256" key="5">
    <source>
        <dbReference type="ARBA" id="ARBA00022598"/>
    </source>
</evidence>
<dbReference type="HOGENOM" id="CLU_008255_2_1_11"/>
<comment type="caution">
    <text evidence="22">The sequence shown here is derived from an EMBL/GenBank/DDBJ whole genome shotgun (WGS) entry which is preliminary data.</text>
</comment>
<dbReference type="EMBL" id="JFBT01000001">
    <property type="protein sequence ID" value="EXG79967.1"/>
    <property type="molecule type" value="Genomic_DNA"/>
</dbReference>
<evidence type="ECO:0000256" key="11">
    <source>
        <dbReference type="ARBA" id="ARBA00022989"/>
    </source>
</evidence>
<organism evidence="22 23">
    <name type="scientific">Cryptosporangium arvum DSM 44712</name>
    <dbReference type="NCBI Taxonomy" id="927661"/>
    <lineage>
        <taxon>Bacteria</taxon>
        <taxon>Bacillati</taxon>
        <taxon>Actinomycetota</taxon>
        <taxon>Actinomycetes</taxon>
        <taxon>Cryptosporangiales</taxon>
        <taxon>Cryptosporangiaceae</taxon>
        <taxon>Cryptosporangium</taxon>
    </lineage>
</organism>
<dbReference type="GO" id="GO:0005886">
    <property type="term" value="C:plasma membrane"/>
    <property type="evidence" value="ECO:0007669"/>
    <property type="project" value="UniProtKB-SubCell"/>
</dbReference>
<evidence type="ECO:0000313" key="23">
    <source>
        <dbReference type="Proteomes" id="UP000021053"/>
    </source>
</evidence>
<evidence type="ECO:0000256" key="20">
    <source>
        <dbReference type="SAM" id="Phobius"/>
    </source>
</evidence>
<dbReference type="InterPro" id="IPR004364">
    <property type="entry name" value="Aa-tRNA-synt_II"/>
</dbReference>
<reference evidence="22 23" key="1">
    <citation type="submission" date="2013-07" db="EMBL/GenBank/DDBJ databases">
        <authorList>
            <consortium name="DOE Joint Genome Institute"/>
            <person name="Eisen J."/>
            <person name="Huntemann M."/>
            <person name="Han J."/>
            <person name="Chen A."/>
            <person name="Kyrpides N."/>
            <person name="Mavromatis K."/>
            <person name="Markowitz V."/>
            <person name="Palaniappan K."/>
            <person name="Ivanova N."/>
            <person name="Schaumberg A."/>
            <person name="Pati A."/>
            <person name="Liolios K."/>
            <person name="Nordberg H.P."/>
            <person name="Cantor M.N."/>
            <person name="Hua S.X."/>
            <person name="Woyke T."/>
        </authorList>
    </citation>
    <scope>NUCLEOTIDE SEQUENCE [LARGE SCALE GENOMIC DNA]</scope>
    <source>
        <strain evidence="22 23">DSM 44712</strain>
    </source>
</reference>
<keyword evidence="7 20" id="KW-0812">Transmembrane</keyword>
<dbReference type="EC" id="6.1.1.6" evidence="19"/>
<sequence length="1128" mass="122402">MPNPRFGPDRALAGAIENTHVADDVSADESGRSDPRAGARRGMWEFPQMNERVTSWSGRVVTVAGVWLVVSFPLRHRTWVQWIDAAFELLNVPTARNLFVIVALLLLGSALRRRLRSALIVVIAYQLAAGLLQLPVVAIAAANWSDLDATDLDLDRTEVVLTAVSAAVGVVLGVALLRVRRAFPARLAPGSRRAALAVLAGGLIASWATTVWLTQLFPHTLSGAREHLTWATRSAFGVTAAGDQAGLNGHLGHHWVAVLGGTLSASALLGAVAVFLRAARAAQYLGADDELAVRRLLLESGERDSLGYFATRRDKAVVFSADGRAAVTYRVVASVSLASADPIGHPSSWPAAIEAWLADARGHGWFPAVLSASEAGASAYVDAGLKALSLGDEAIVDVEDFTLDGRTMRPVRQAVTRIRRAGYTLVARRHDAVGPDEWAVLERKAEEWRGDAPERGFSMALGRFGDPSDDRCVLVTAHDANGDVRGLLSFVPWGTRGLSLDLMRRDRDAENGLNEFMVAGLIEACPGLAVSRISLNFAMFRSVFSSADRVGAGPVTRLTDAVLSVASRFWQLESLYRSNAKYLPAWLPRFVCYDSSLTLTRAAVAAGMSEGFLPALTPSGRMLEDGFAEKVTRQEADLLRPARPQYRLNQQQRARRAKAEQLEDPYPVRVPRTTSLSEVRTAHGGLAPGERTGAPVSVTGRVRALRDLGGVSFGVLQEDGVTLQVMLTADGTPESVRRRWKQTVDLGDHVAVTGEVVTSDRGELSVLAEDWTMAAKCLRPLPDAHAGFSDPEARVRQRYLDLLVNDDAMRVLTHRSTAVRALRDGFAARGFTEVETPMLQAVHGGATARPFRTHINAYDTDLYLRIAPELYLKRLCVAGMSKVFELNRNFRNEGADATHNPEFTALEAYQAHADYTDMRELTRELILDVATSVHGSPVAVRPEGPVDLTAPWPVVTVHDAISRATGARLTSDTPLADFRRVCAEHGVNAPADATPGELAAALYDALVEKNTTYPTFYTDFPLDTSPLTRTHRDDPRLAERWDLVAYGAELGTAYSELVDPIDQRERLTTQSIKAAAGDPEAMQIDEAFLTALEYAMPPTGGLGLGVDRLVMFLTGTSIRATLAFPFHR</sequence>
<evidence type="ECO:0000313" key="22">
    <source>
        <dbReference type="EMBL" id="EXG79967.1"/>
    </source>
</evidence>
<evidence type="ECO:0000256" key="12">
    <source>
        <dbReference type="ARBA" id="ARBA00023098"/>
    </source>
</evidence>
<keyword evidence="10 19" id="KW-0067">ATP-binding</keyword>
<protein>
    <recommendedName>
        <fullName evidence="19">Lysine--tRNA ligase</fullName>
        <ecNumber evidence="19">6.1.1.6</ecNumber>
    </recommendedName>
    <alternativeName>
        <fullName evidence="19">Lysyl-tRNA synthetase</fullName>
        <shortName evidence="19">LysRS</shortName>
    </alternativeName>
</protein>
<keyword evidence="13 19" id="KW-0030">Aminoacyl-tRNA synthetase</keyword>
<comment type="similarity">
    <text evidence="3">In the C-terminal section; belongs to the class-II aminoacyl-tRNA synthetase family.</text>
</comment>
<keyword evidence="8 19" id="KW-0479">Metal-binding</keyword>
<dbReference type="InterPro" id="IPR012340">
    <property type="entry name" value="NA-bd_OB-fold"/>
</dbReference>
<comment type="similarity">
    <text evidence="2">In the N-terminal section; belongs to the LPG synthetase family.</text>
</comment>
<evidence type="ECO:0000256" key="9">
    <source>
        <dbReference type="ARBA" id="ARBA00022741"/>
    </source>
</evidence>
<evidence type="ECO:0000256" key="3">
    <source>
        <dbReference type="ARBA" id="ARBA00009968"/>
    </source>
</evidence>
<evidence type="ECO:0000256" key="18">
    <source>
        <dbReference type="ARBA" id="ARBA00048573"/>
    </source>
</evidence>
<dbReference type="InterPro" id="IPR024320">
    <property type="entry name" value="LPG_synthase_C"/>
</dbReference>
<keyword evidence="19" id="KW-0460">Magnesium</keyword>
<dbReference type="AlphaFoldDB" id="A0A010ZRX0"/>
<dbReference type="PANTHER" id="PTHR42918:SF15">
    <property type="entry name" value="LYSINE--TRNA LIGASE, CHLOROPLASTIC_MITOCHONDRIAL"/>
    <property type="match status" value="1"/>
</dbReference>
<dbReference type="Pfam" id="PF00152">
    <property type="entry name" value="tRNA-synt_2"/>
    <property type="match status" value="1"/>
</dbReference>
<dbReference type="Pfam" id="PF09924">
    <property type="entry name" value="LPG_synthase_C"/>
    <property type="match status" value="1"/>
</dbReference>
<dbReference type="CDD" id="cd04322">
    <property type="entry name" value="LysRS_N"/>
    <property type="match status" value="1"/>
</dbReference>
<keyword evidence="19" id="KW-0963">Cytoplasm</keyword>
<dbReference type="GO" id="GO:0046677">
    <property type="term" value="P:response to antibiotic"/>
    <property type="evidence" value="ECO:0007669"/>
    <property type="project" value="UniProtKB-KW"/>
</dbReference>